<dbReference type="GO" id="GO:0004553">
    <property type="term" value="F:hydrolase activity, hydrolyzing O-glycosyl compounds"/>
    <property type="evidence" value="ECO:0007669"/>
    <property type="project" value="InterPro"/>
</dbReference>
<dbReference type="Pfam" id="PF16141">
    <property type="entry name" value="GH18_BT1044-like"/>
    <property type="match status" value="1"/>
</dbReference>
<dbReference type="InterPro" id="IPR001579">
    <property type="entry name" value="Glyco_hydro_18_chit_AS"/>
</dbReference>
<dbReference type="InterPro" id="IPR032320">
    <property type="entry name" value="GH18_BT1044-like"/>
</dbReference>
<keyword evidence="1" id="KW-0732">Signal</keyword>
<evidence type="ECO:0008006" key="4">
    <source>
        <dbReference type="Google" id="ProtNLM"/>
    </source>
</evidence>
<organism evidence="2 3">
    <name type="scientific">Dysgonomonas hofstadii</name>
    <dbReference type="NCBI Taxonomy" id="637886"/>
    <lineage>
        <taxon>Bacteria</taxon>
        <taxon>Pseudomonadati</taxon>
        <taxon>Bacteroidota</taxon>
        <taxon>Bacteroidia</taxon>
        <taxon>Bacteroidales</taxon>
        <taxon>Dysgonomonadaceae</taxon>
        <taxon>Dysgonomonas</taxon>
    </lineage>
</organism>
<keyword evidence="3" id="KW-1185">Reference proteome</keyword>
<feature type="chain" id="PRO_5032985471" description="Endoglycosidase" evidence="1">
    <location>
        <begin position="22"/>
        <end position="381"/>
    </location>
</feature>
<dbReference type="GO" id="GO:0005975">
    <property type="term" value="P:carbohydrate metabolic process"/>
    <property type="evidence" value="ECO:0007669"/>
    <property type="project" value="InterPro"/>
</dbReference>
<reference evidence="2 3" key="1">
    <citation type="submission" date="2020-08" db="EMBL/GenBank/DDBJ databases">
        <title>Genomic Encyclopedia of Type Strains, Phase IV (KMG-IV): sequencing the most valuable type-strain genomes for metagenomic binning, comparative biology and taxonomic classification.</title>
        <authorList>
            <person name="Goeker M."/>
        </authorList>
    </citation>
    <scope>NUCLEOTIDE SEQUENCE [LARGE SCALE GENOMIC DNA]</scope>
    <source>
        <strain evidence="2 3">DSM 104969</strain>
    </source>
</reference>
<dbReference type="PROSITE" id="PS01095">
    <property type="entry name" value="GH18_1"/>
    <property type="match status" value="1"/>
</dbReference>
<dbReference type="AlphaFoldDB" id="A0A840CT83"/>
<evidence type="ECO:0000313" key="2">
    <source>
        <dbReference type="EMBL" id="MBB4037899.1"/>
    </source>
</evidence>
<evidence type="ECO:0000313" key="3">
    <source>
        <dbReference type="Proteomes" id="UP000555103"/>
    </source>
</evidence>
<protein>
    <recommendedName>
        <fullName evidence="4">Endoglycosidase</fullName>
    </recommendedName>
</protein>
<dbReference type="EMBL" id="JACIEP010000019">
    <property type="protein sequence ID" value="MBB4037899.1"/>
    <property type="molecule type" value="Genomic_DNA"/>
</dbReference>
<dbReference type="RefSeq" id="WP_183308742.1">
    <property type="nucleotide sequence ID" value="NZ_JACIEP010000019.1"/>
</dbReference>
<feature type="signal peptide" evidence="1">
    <location>
        <begin position="1"/>
        <end position="21"/>
    </location>
</feature>
<gene>
    <name evidence="2" type="ORF">GGR21_003823</name>
</gene>
<sequence>MKKILLIGLTTLICFAGFISCDDWTETEAKVFETGDGKSDEYYANLRQWKAETQHDMAFGWYGFWSGSGVNLKNTMKGLPDSLHMVSVWGPWLPSTLTDAKKADLKYVQEVKGTKVLACSFAAYVGNGITSNTPENLAAWGWTWEHTGATGDNTSCTHCVATDPAERELQLESIRKYARAMADSTIAGGYDGLDIDFEPSWSKGAISNHFINMEEFIKELGKYLGPKSANPHLILAIDGECEYLTRETGPYVDYFIKQNYWGNEGANETQLNSRLKSVIDALVSSELSAKDIAKKYLTTVNFESYAANGGFNSTTSFTKPDGSKTNQLQGHAEWQPVYDGVTLQKGGYGSFHIEAEYTVSGMSGFYPWTRAAMKAVHPPHQ</sequence>
<dbReference type="SUPFAM" id="SSF51445">
    <property type="entry name" value="(Trans)glycosidases"/>
    <property type="match status" value="1"/>
</dbReference>
<evidence type="ECO:0000256" key="1">
    <source>
        <dbReference type="SAM" id="SignalP"/>
    </source>
</evidence>
<comment type="caution">
    <text evidence="2">The sequence shown here is derived from an EMBL/GenBank/DDBJ whole genome shotgun (WGS) entry which is preliminary data.</text>
</comment>
<dbReference type="PROSITE" id="PS51257">
    <property type="entry name" value="PROKAR_LIPOPROTEIN"/>
    <property type="match status" value="1"/>
</dbReference>
<proteinExistence type="predicted"/>
<name>A0A840CT83_9BACT</name>
<dbReference type="Gene3D" id="3.20.20.80">
    <property type="entry name" value="Glycosidases"/>
    <property type="match status" value="1"/>
</dbReference>
<dbReference type="InterPro" id="IPR017853">
    <property type="entry name" value="GH"/>
</dbReference>
<accession>A0A840CT83</accession>
<dbReference type="Proteomes" id="UP000555103">
    <property type="component" value="Unassembled WGS sequence"/>
</dbReference>